<comment type="caution">
    <text evidence="11">The sequence shown here is derived from an EMBL/GenBank/DDBJ whole genome shotgun (WGS) entry which is preliminary data.</text>
</comment>
<evidence type="ECO:0000256" key="6">
    <source>
        <dbReference type="ARBA" id="ARBA00022776"/>
    </source>
</evidence>
<proteinExistence type="inferred from homology"/>
<dbReference type="PANTHER" id="PTHR31570">
    <property type="entry name" value="HAUS AUGMIN-LIKE COMPLEX SUBUNIT 1"/>
    <property type="match status" value="1"/>
</dbReference>
<feature type="non-terminal residue" evidence="11">
    <location>
        <position position="1"/>
    </location>
</feature>
<name>A0A8T2A3S7_9BRAS</name>
<gene>
    <name evidence="11" type="ORF">ISN45_Aa04g010090</name>
</gene>
<keyword evidence="10" id="KW-0732">Signal</keyword>
<evidence type="ECO:0000256" key="7">
    <source>
        <dbReference type="ARBA" id="ARBA00023054"/>
    </source>
</evidence>
<dbReference type="GO" id="GO:0070652">
    <property type="term" value="C:HAUS complex"/>
    <property type="evidence" value="ECO:0007669"/>
    <property type="project" value="InterPro"/>
</dbReference>
<accession>A0A8T2A3S7</accession>
<keyword evidence="9" id="KW-0131">Cell cycle</keyword>
<evidence type="ECO:0000256" key="4">
    <source>
        <dbReference type="ARBA" id="ARBA00022618"/>
    </source>
</evidence>
<evidence type="ECO:0000256" key="10">
    <source>
        <dbReference type="SAM" id="SignalP"/>
    </source>
</evidence>
<dbReference type="GO" id="GO:0005874">
    <property type="term" value="C:microtubule"/>
    <property type="evidence" value="ECO:0007669"/>
    <property type="project" value="UniProtKB-KW"/>
</dbReference>
<sequence length="385" mass="43552">QIPIESSLQRVPSSFIILLLKELAQAYEVLSDPEKREIYDEYGDDALKEGLIDDEQGRYSQFSEDFLLSNPCDGGDSSLLTLSGDASSDLDLGYPNDNFSLTEQLELQFLSDELELGITDQPSPGSAVNHIPEMRWSPELHELFLEAVNKLEGPENCGYVSMILSHHCLSLINARLLSKLNLTEREMLEKSSHLAMERNKRKELYNAYKKLTSKYKFVCKRFGLTTDSFLEDDGHWTKSEECCQVEQSICLLNSEPPIDDMIEDHDTTFVLYISVTSELMGIPRIPPILRSSAEDLSHGASFAMADATVLGSPLKTMLLNRGCYSPKISHRELVEMAEHRKELEKMAKPVLDTLRSYQDLPPFHVNDQAAIEMVKGRRSNIQKKL</sequence>
<comment type="similarity">
    <text evidence="2">Belongs to the HAUS1 family.</text>
</comment>
<evidence type="ECO:0000256" key="5">
    <source>
        <dbReference type="ARBA" id="ARBA00022701"/>
    </source>
</evidence>
<dbReference type="GO" id="GO:0005819">
    <property type="term" value="C:spindle"/>
    <property type="evidence" value="ECO:0007669"/>
    <property type="project" value="UniProtKB-SubCell"/>
</dbReference>
<keyword evidence="4" id="KW-0132">Cell division</keyword>
<dbReference type="GO" id="GO:0051225">
    <property type="term" value="P:spindle assembly"/>
    <property type="evidence" value="ECO:0007669"/>
    <property type="project" value="InterPro"/>
</dbReference>
<keyword evidence="7" id="KW-0175">Coiled coil</keyword>
<dbReference type="InterPro" id="IPR026243">
    <property type="entry name" value="HAUS1"/>
</dbReference>
<dbReference type="EMBL" id="JAEFBK010000009">
    <property type="protein sequence ID" value="KAG7568177.1"/>
    <property type="molecule type" value="Genomic_DNA"/>
</dbReference>
<dbReference type="PANTHER" id="PTHR31570:SF1">
    <property type="entry name" value="HAUS AUGMIN-LIKE COMPLEX SUBUNIT 1"/>
    <property type="match status" value="1"/>
</dbReference>
<keyword evidence="5" id="KW-0493">Microtubule</keyword>
<organism evidence="11 12">
    <name type="scientific">Arabidopsis thaliana x Arabidopsis arenosa</name>
    <dbReference type="NCBI Taxonomy" id="1240361"/>
    <lineage>
        <taxon>Eukaryota</taxon>
        <taxon>Viridiplantae</taxon>
        <taxon>Streptophyta</taxon>
        <taxon>Embryophyta</taxon>
        <taxon>Tracheophyta</taxon>
        <taxon>Spermatophyta</taxon>
        <taxon>Magnoliopsida</taxon>
        <taxon>eudicotyledons</taxon>
        <taxon>Gunneridae</taxon>
        <taxon>Pentapetalae</taxon>
        <taxon>rosids</taxon>
        <taxon>malvids</taxon>
        <taxon>Brassicales</taxon>
        <taxon>Brassicaceae</taxon>
        <taxon>Camelineae</taxon>
        <taxon>Arabidopsis</taxon>
    </lineage>
</organism>
<reference evidence="11 12" key="1">
    <citation type="submission" date="2020-12" db="EMBL/GenBank/DDBJ databases">
        <title>Concerted genomic and epigenomic changes stabilize Arabidopsis allopolyploids.</title>
        <authorList>
            <person name="Chen Z."/>
        </authorList>
    </citation>
    <scope>NUCLEOTIDE SEQUENCE [LARGE SCALE GENOMIC DNA]</scope>
    <source>
        <strain evidence="11">Allo738</strain>
        <tissue evidence="11">Leaf</tissue>
    </source>
</reference>
<feature type="chain" id="PRO_5035866531" evidence="10">
    <location>
        <begin position="27"/>
        <end position="385"/>
    </location>
</feature>
<evidence type="ECO:0000256" key="9">
    <source>
        <dbReference type="ARBA" id="ARBA00023306"/>
    </source>
</evidence>
<evidence type="ECO:0000256" key="8">
    <source>
        <dbReference type="ARBA" id="ARBA00023212"/>
    </source>
</evidence>
<evidence type="ECO:0000256" key="1">
    <source>
        <dbReference type="ARBA" id="ARBA00004186"/>
    </source>
</evidence>
<dbReference type="GO" id="GO:0051301">
    <property type="term" value="P:cell division"/>
    <property type="evidence" value="ECO:0007669"/>
    <property type="project" value="UniProtKB-KW"/>
</dbReference>
<keyword evidence="12" id="KW-1185">Reference proteome</keyword>
<evidence type="ECO:0000256" key="2">
    <source>
        <dbReference type="ARBA" id="ARBA00005479"/>
    </source>
</evidence>
<keyword evidence="8" id="KW-0206">Cytoskeleton</keyword>
<dbReference type="GO" id="GO:0005829">
    <property type="term" value="C:cytosol"/>
    <property type="evidence" value="ECO:0007669"/>
    <property type="project" value="TreeGrafter"/>
</dbReference>
<keyword evidence="6" id="KW-0498">Mitosis</keyword>
<keyword evidence="3" id="KW-0963">Cytoplasm</keyword>
<feature type="signal peptide" evidence="10">
    <location>
        <begin position="1"/>
        <end position="26"/>
    </location>
</feature>
<dbReference type="Proteomes" id="UP000694240">
    <property type="component" value="Chromosome 9"/>
</dbReference>
<comment type="subcellular location">
    <subcellularLocation>
        <location evidence="1">Cytoplasm</location>
        <location evidence="1">Cytoskeleton</location>
        <location evidence="1">Spindle</location>
    </subcellularLocation>
</comment>
<protein>
    <submittedName>
        <fullName evidence="11">Chaperone J-domain superfamily</fullName>
    </submittedName>
</protein>
<evidence type="ECO:0000256" key="3">
    <source>
        <dbReference type="ARBA" id="ARBA00022490"/>
    </source>
</evidence>
<dbReference type="AlphaFoldDB" id="A0A8T2A3S7"/>
<evidence type="ECO:0000313" key="11">
    <source>
        <dbReference type="EMBL" id="KAG7568177.1"/>
    </source>
</evidence>
<evidence type="ECO:0000313" key="12">
    <source>
        <dbReference type="Proteomes" id="UP000694240"/>
    </source>
</evidence>